<dbReference type="OrthoDB" id="21678at2759"/>
<evidence type="ECO:0000259" key="2">
    <source>
        <dbReference type="Pfam" id="PF13472"/>
    </source>
</evidence>
<dbReference type="InterPro" id="IPR036514">
    <property type="entry name" value="SGNH_hydro_sf"/>
</dbReference>
<dbReference type="PANTHER" id="PTHR37981:SF1">
    <property type="entry name" value="SGNH HYDROLASE-TYPE ESTERASE DOMAIN-CONTAINING PROTEIN"/>
    <property type="match status" value="1"/>
</dbReference>
<feature type="domain" description="SGNH hydrolase-type esterase" evidence="2">
    <location>
        <begin position="39"/>
        <end position="282"/>
    </location>
</feature>
<sequence>MITQSLFVSASLLGFSYSYPSDHSFLIERDALAITEWTAMGDSYASGVGAGEQPPDDTNRCFRFPNAYPVILNSGDGSIQPNPSKFNNVACSGNTFQQILDKEFLDEPEDDGKYGKRPAWGEQPEFVTITMGGNDIGILNLISTCVYSFKLWGQNCDQVIQEGHDIINNQQFQTDMKAVITKALDKGRGAVGPEFRLFVTGYAQFFNQETTQCNEVTFKPGWNPASPQYLTIERRTAMNGLALALNQALKSAVDGFPTQGVTYVDYDNGFEGHRFCDRDEPNPDDEDTWFFNWKTIDDPATQQLFSHVEAYSSSDSSNGFKTDADFFNALADAASNDANATSTLSDSVRVFHPSTRGHQEIRDILKDAIAKVGLPEPPTPVSTIMTTSTPSPSPNPPSSPPPYATGTCQIHVKEFQSCFVPADMDLDAIVTMRDNAGTQIGQTDESSPGVSINANNPYAFRSSLSDALIITGEHTRDYVQFSLGALSWTSADTSGSAYCSTGGWDPAQGPSCELFDDAPAMRQMDCWFPC</sequence>
<evidence type="ECO:0000313" key="3">
    <source>
        <dbReference type="EMBL" id="KAA6410996.1"/>
    </source>
</evidence>
<dbReference type="EMBL" id="VXIT01000008">
    <property type="protein sequence ID" value="KAA6410996.1"/>
    <property type="molecule type" value="Genomic_DNA"/>
</dbReference>
<dbReference type="CDD" id="cd01823">
    <property type="entry name" value="SEST_like"/>
    <property type="match status" value="1"/>
</dbReference>
<proteinExistence type="predicted"/>
<evidence type="ECO:0000313" key="4">
    <source>
        <dbReference type="Proteomes" id="UP000324767"/>
    </source>
</evidence>
<feature type="compositionally biased region" description="Pro residues" evidence="1">
    <location>
        <begin position="391"/>
        <end position="403"/>
    </location>
</feature>
<dbReference type="AlphaFoldDB" id="A0A5M8PR00"/>
<dbReference type="Proteomes" id="UP000324767">
    <property type="component" value="Unassembled WGS sequence"/>
</dbReference>
<evidence type="ECO:0000256" key="1">
    <source>
        <dbReference type="SAM" id="MobiDB-lite"/>
    </source>
</evidence>
<dbReference type="GO" id="GO:0006629">
    <property type="term" value="P:lipid metabolic process"/>
    <property type="evidence" value="ECO:0007669"/>
    <property type="project" value="TreeGrafter"/>
</dbReference>
<dbReference type="GO" id="GO:0016788">
    <property type="term" value="F:hydrolase activity, acting on ester bonds"/>
    <property type="evidence" value="ECO:0007669"/>
    <property type="project" value="InterPro"/>
</dbReference>
<dbReference type="SUPFAM" id="SSF52266">
    <property type="entry name" value="SGNH hydrolase"/>
    <property type="match status" value="1"/>
</dbReference>
<protein>
    <recommendedName>
        <fullName evidence="2">SGNH hydrolase-type esterase domain-containing protein</fullName>
    </recommendedName>
</protein>
<dbReference type="InterPro" id="IPR037460">
    <property type="entry name" value="SEST-like"/>
</dbReference>
<feature type="region of interest" description="Disordered" evidence="1">
    <location>
        <begin position="373"/>
        <end position="404"/>
    </location>
</feature>
<dbReference type="PANTHER" id="PTHR37981">
    <property type="entry name" value="LIPASE 2"/>
    <property type="match status" value="1"/>
</dbReference>
<organism evidence="3 4">
    <name type="scientific">Lasallia pustulata</name>
    <dbReference type="NCBI Taxonomy" id="136370"/>
    <lineage>
        <taxon>Eukaryota</taxon>
        <taxon>Fungi</taxon>
        <taxon>Dikarya</taxon>
        <taxon>Ascomycota</taxon>
        <taxon>Pezizomycotina</taxon>
        <taxon>Lecanoromycetes</taxon>
        <taxon>OSLEUM clade</taxon>
        <taxon>Umbilicariomycetidae</taxon>
        <taxon>Umbilicariales</taxon>
        <taxon>Umbilicariaceae</taxon>
        <taxon>Lasallia</taxon>
    </lineage>
</organism>
<gene>
    <name evidence="3" type="ORF">FRX48_05307</name>
</gene>
<accession>A0A5M8PR00</accession>
<comment type="caution">
    <text evidence="3">The sequence shown here is derived from an EMBL/GenBank/DDBJ whole genome shotgun (WGS) entry which is preliminary data.</text>
</comment>
<name>A0A5M8PR00_9LECA</name>
<dbReference type="Gene3D" id="3.40.50.1110">
    <property type="entry name" value="SGNH hydrolase"/>
    <property type="match status" value="1"/>
</dbReference>
<dbReference type="Pfam" id="PF13472">
    <property type="entry name" value="Lipase_GDSL_2"/>
    <property type="match status" value="1"/>
</dbReference>
<reference evidence="3 4" key="1">
    <citation type="submission" date="2019-09" db="EMBL/GenBank/DDBJ databases">
        <title>The hologenome of the rock-dwelling lichen Lasallia pustulata.</title>
        <authorList>
            <person name="Greshake Tzovaras B."/>
            <person name="Segers F."/>
            <person name="Bicker A."/>
            <person name="Dal Grande F."/>
            <person name="Otte J."/>
            <person name="Hankeln T."/>
            <person name="Schmitt I."/>
            <person name="Ebersberger I."/>
        </authorList>
    </citation>
    <scope>NUCLEOTIDE SEQUENCE [LARGE SCALE GENOMIC DNA]</scope>
    <source>
        <strain evidence="3">A1-1</strain>
    </source>
</reference>
<feature type="compositionally biased region" description="Low complexity" evidence="1">
    <location>
        <begin position="381"/>
        <end position="390"/>
    </location>
</feature>
<dbReference type="InterPro" id="IPR013830">
    <property type="entry name" value="SGNH_hydro"/>
</dbReference>